<reference evidence="2" key="1">
    <citation type="submission" date="2022-10" db="EMBL/GenBank/DDBJ databases">
        <title>Genome assembly of Pristionchus species.</title>
        <authorList>
            <person name="Yoshida K."/>
            <person name="Sommer R.J."/>
        </authorList>
    </citation>
    <scope>NUCLEOTIDE SEQUENCE [LARGE SCALE GENOMIC DNA]</scope>
    <source>
        <strain evidence="2">RS5460</strain>
    </source>
</reference>
<proteinExistence type="predicted"/>
<evidence type="ECO:0000313" key="2">
    <source>
        <dbReference type="Proteomes" id="UP001328107"/>
    </source>
</evidence>
<organism evidence="1 2">
    <name type="scientific">Pristionchus mayeri</name>
    <dbReference type="NCBI Taxonomy" id="1317129"/>
    <lineage>
        <taxon>Eukaryota</taxon>
        <taxon>Metazoa</taxon>
        <taxon>Ecdysozoa</taxon>
        <taxon>Nematoda</taxon>
        <taxon>Chromadorea</taxon>
        <taxon>Rhabditida</taxon>
        <taxon>Rhabditina</taxon>
        <taxon>Diplogasteromorpha</taxon>
        <taxon>Diplogasteroidea</taxon>
        <taxon>Neodiplogasteridae</taxon>
        <taxon>Pristionchus</taxon>
    </lineage>
</organism>
<sequence>FSAANYDRLMNPLFEILDAPLQTRPLFLFTLESISHLGMAVGKERFSGDGISVMTFLLPRLDSLLDRDMDLSISFLRVATAMGESFLPFLPTLMQTLTEVIRHSN</sequence>
<keyword evidence="2" id="KW-1185">Reference proteome</keyword>
<evidence type="ECO:0000313" key="1">
    <source>
        <dbReference type="EMBL" id="GMR36032.1"/>
    </source>
</evidence>
<comment type="caution">
    <text evidence="1">The sequence shown here is derived from an EMBL/GenBank/DDBJ whole genome shotgun (WGS) entry which is preliminary data.</text>
</comment>
<name>A0AAN5CAR1_9BILA</name>
<dbReference type="AlphaFoldDB" id="A0AAN5CAR1"/>
<feature type="non-terminal residue" evidence="1">
    <location>
        <position position="1"/>
    </location>
</feature>
<feature type="non-terminal residue" evidence="1">
    <location>
        <position position="105"/>
    </location>
</feature>
<dbReference type="InterPro" id="IPR011989">
    <property type="entry name" value="ARM-like"/>
</dbReference>
<dbReference type="Gene3D" id="1.25.10.10">
    <property type="entry name" value="Leucine-rich Repeat Variant"/>
    <property type="match status" value="1"/>
</dbReference>
<dbReference type="EMBL" id="BTRK01000002">
    <property type="protein sequence ID" value="GMR36032.1"/>
    <property type="molecule type" value="Genomic_DNA"/>
</dbReference>
<protein>
    <submittedName>
        <fullName evidence="1">Uncharacterized protein</fullName>
    </submittedName>
</protein>
<gene>
    <name evidence="1" type="ORF">PMAYCL1PPCAC_06227</name>
</gene>
<dbReference type="Proteomes" id="UP001328107">
    <property type="component" value="Unassembled WGS sequence"/>
</dbReference>
<accession>A0AAN5CAR1</accession>